<dbReference type="EMBL" id="CAADJG010000002">
    <property type="protein sequence ID" value="VFS72625.1"/>
    <property type="molecule type" value="Genomic_DNA"/>
</dbReference>
<organism evidence="1 2">
    <name type="scientific">Raoultella terrigena</name>
    <name type="common">Klebsiella terrigena</name>
    <dbReference type="NCBI Taxonomy" id="577"/>
    <lineage>
        <taxon>Bacteria</taxon>
        <taxon>Pseudomonadati</taxon>
        <taxon>Pseudomonadota</taxon>
        <taxon>Gammaproteobacteria</taxon>
        <taxon>Enterobacterales</taxon>
        <taxon>Enterobacteriaceae</taxon>
        <taxon>Klebsiella/Raoultella group</taxon>
        <taxon>Raoultella</taxon>
    </lineage>
</organism>
<sequence>MAIDPELIYLDILETILMATMDSQLWKPALQKLTLLTGHQYAALLFYDKGNAHLMTDSFLFDEKVFTAYRDVFFGN</sequence>
<evidence type="ECO:0000313" key="1">
    <source>
        <dbReference type="EMBL" id="VFS72625.1"/>
    </source>
</evidence>
<evidence type="ECO:0000313" key="2">
    <source>
        <dbReference type="Proteomes" id="UP000332594"/>
    </source>
</evidence>
<gene>
    <name evidence="1" type="ORF">NCTC13038_02711</name>
</gene>
<dbReference type="Proteomes" id="UP000332594">
    <property type="component" value="Unassembled WGS sequence"/>
</dbReference>
<reference evidence="1 2" key="1">
    <citation type="submission" date="2019-03" db="EMBL/GenBank/DDBJ databases">
        <authorList>
            <consortium name="Pathogen Informatics"/>
        </authorList>
    </citation>
    <scope>NUCLEOTIDE SEQUENCE [LARGE SCALE GENOMIC DNA]</scope>
    <source>
        <strain evidence="1 2">NCTC13038</strain>
    </source>
</reference>
<protein>
    <submittedName>
        <fullName evidence="1">Uncharacterized protein</fullName>
    </submittedName>
</protein>
<dbReference type="AlphaFoldDB" id="A0A485BFN9"/>
<proteinExistence type="predicted"/>
<accession>A0A485BFN9</accession>
<name>A0A485BFN9_RAOTE</name>